<sequence length="79" mass="8707">MKLSTVAFLLAFLPGLFALENVAAGLEQHESTTTIAAFDFVDMMPMLGTEDAFDGTERTINKAWRKMVSSPESRMPLPL</sequence>
<feature type="chain" id="PRO_5013621982" evidence="1">
    <location>
        <begin position="19"/>
        <end position="79"/>
    </location>
</feature>
<evidence type="ECO:0000313" key="2">
    <source>
        <dbReference type="EMBL" id="SCO92195.1"/>
    </source>
</evidence>
<dbReference type="AlphaFoldDB" id="A0A2H3TX37"/>
<keyword evidence="1" id="KW-0732">Signal</keyword>
<reference evidence="3" key="1">
    <citation type="submission" date="2016-09" db="EMBL/GenBank/DDBJ databases">
        <authorList>
            <person name="Guldener U."/>
        </authorList>
    </citation>
    <scope>NUCLEOTIDE SEQUENCE [LARGE SCALE GENOMIC DNA]</scope>
    <source>
        <strain evidence="3">V64-1</strain>
    </source>
</reference>
<dbReference type="Proteomes" id="UP000219369">
    <property type="component" value="Unassembled WGS sequence"/>
</dbReference>
<evidence type="ECO:0000256" key="1">
    <source>
        <dbReference type="SAM" id="SignalP"/>
    </source>
</evidence>
<dbReference type="EMBL" id="FMJY01000010">
    <property type="protein sequence ID" value="SCO92195.1"/>
    <property type="molecule type" value="Genomic_DNA"/>
</dbReference>
<protein>
    <submittedName>
        <fullName evidence="2">Uncharacterized protein</fullName>
    </submittedName>
</protein>
<feature type="signal peptide" evidence="1">
    <location>
        <begin position="1"/>
        <end position="18"/>
    </location>
</feature>
<dbReference type="OrthoDB" id="5105571at2759"/>
<gene>
    <name evidence="2" type="ORF">FRV6_16323</name>
</gene>
<accession>A0A2H3TX37</accession>
<name>A0A2H3TX37_FUSOX</name>
<proteinExistence type="predicted"/>
<organism evidence="2 3">
    <name type="scientific">Fusarium oxysporum</name>
    <name type="common">Fusarium vascular wilt</name>
    <dbReference type="NCBI Taxonomy" id="5507"/>
    <lineage>
        <taxon>Eukaryota</taxon>
        <taxon>Fungi</taxon>
        <taxon>Dikarya</taxon>
        <taxon>Ascomycota</taxon>
        <taxon>Pezizomycotina</taxon>
        <taxon>Sordariomycetes</taxon>
        <taxon>Hypocreomycetidae</taxon>
        <taxon>Hypocreales</taxon>
        <taxon>Nectriaceae</taxon>
        <taxon>Fusarium</taxon>
        <taxon>Fusarium oxysporum species complex</taxon>
    </lineage>
</organism>
<evidence type="ECO:0000313" key="3">
    <source>
        <dbReference type="Proteomes" id="UP000219369"/>
    </source>
</evidence>